<dbReference type="EMBL" id="AYZM01000111">
    <property type="protein sequence ID" value="KRN21585.1"/>
    <property type="molecule type" value="Genomic_DNA"/>
</dbReference>
<name>A0A0R2EZ19_9LACO</name>
<keyword evidence="2" id="KW-1185">Reference proteome</keyword>
<evidence type="ECO:0000313" key="1">
    <source>
        <dbReference type="EMBL" id="KRN21585.1"/>
    </source>
</evidence>
<dbReference type="AlphaFoldDB" id="A0A0R2EZ19"/>
<dbReference type="Proteomes" id="UP000051442">
    <property type="component" value="Unassembled WGS sequence"/>
</dbReference>
<gene>
    <name evidence="1" type="ORF">FD14_GL001027</name>
</gene>
<accession>A0A0R2EZ19</accession>
<sequence length="55" mass="5774">MSDSIVLNAYMVGLGGIINVEERCAIVMGKVTIDAAKLATRVSLGKLALAKRQLA</sequence>
<protein>
    <submittedName>
        <fullName evidence="1">Uncharacterized protein</fullName>
    </submittedName>
</protein>
<comment type="caution">
    <text evidence="1">The sequence shown here is derived from an EMBL/GenBank/DDBJ whole genome shotgun (WGS) entry which is preliminary data.</text>
</comment>
<proteinExistence type="predicted"/>
<organism evidence="1 2">
    <name type="scientific">Secundilactobacillus similis DSM 23365 = JCM 2765</name>
    <dbReference type="NCBI Taxonomy" id="1423804"/>
    <lineage>
        <taxon>Bacteria</taxon>
        <taxon>Bacillati</taxon>
        <taxon>Bacillota</taxon>
        <taxon>Bacilli</taxon>
        <taxon>Lactobacillales</taxon>
        <taxon>Lactobacillaceae</taxon>
        <taxon>Secundilactobacillus</taxon>
    </lineage>
</organism>
<evidence type="ECO:0000313" key="2">
    <source>
        <dbReference type="Proteomes" id="UP000051442"/>
    </source>
</evidence>
<dbReference type="PATRIC" id="fig|1423804.4.peg.1104"/>
<reference evidence="1 2" key="1">
    <citation type="journal article" date="2015" name="Genome Announc.">
        <title>Expanding the biotechnology potential of lactobacilli through comparative genomics of 213 strains and associated genera.</title>
        <authorList>
            <person name="Sun Z."/>
            <person name="Harris H.M."/>
            <person name="McCann A."/>
            <person name="Guo C."/>
            <person name="Argimon S."/>
            <person name="Zhang W."/>
            <person name="Yang X."/>
            <person name="Jeffery I.B."/>
            <person name="Cooney J.C."/>
            <person name="Kagawa T.F."/>
            <person name="Liu W."/>
            <person name="Song Y."/>
            <person name="Salvetti E."/>
            <person name="Wrobel A."/>
            <person name="Rasinkangas P."/>
            <person name="Parkhill J."/>
            <person name="Rea M.C."/>
            <person name="O'Sullivan O."/>
            <person name="Ritari J."/>
            <person name="Douillard F.P."/>
            <person name="Paul Ross R."/>
            <person name="Yang R."/>
            <person name="Briner A.E."/>
            <person name="Felis G.E."/>
            <person name="de Vos W.M."/>
            <person name="Barrangou R."/>
            <person name="Klaenhammer T.R."/>
            <person name="Caufield P.W."/>
            <person name="Cui Y."/>
            <person name="Zhang H."/>
            <person name="O'Toole P.W."/>
        </authorList>
    </citation>
    <scope>NUCLEOTIDE SEQUENCE [LARGE SCALE GENOMIC DNA]</scope>
    <source>
        <strain evidence="1 2">DSM 23365</strain>
    </source>
</reference>